<evidence type="ECO:0000313" key="2">
    <source>
        <dbReference type="EMBL" id="ACO36923.1"/>
    </source>
</evidence>
<dbReference type="EMBL" id="FJ822135">
    <property type="protein sequence ID" value="ACO36923.1"/>
    <property type="molecule type" value="Genomic_DNA"/>
</dbReference>
<sequence>MLVLIALYMIPIGILSWLGVLFVINQYDKGTKFGLWCHKLFK</sequence>
<gene>
    <name evidence="2" type="ORF">lb338_phage_2</name>
</gene>
<keyword evidence="1" id="KW-0812">Transmembrane</keyword>
<accession>C1KFB2</accession>
<reference evidence="2 3" key="1">
    <citation type="journal article" date="2009" name="Gene">
        <title>Genome of a virulent bacteriophage Lb338-1 that lyses the probiotic Lactobacillus paracasei cheese strain.</title>
        <authorList>
            <person name="Alemayehu D."/>
            <person name="Ross R.P."/>
            <person name="O'Sullivan O."/>
            <person name="Coffey A."/>
            <person name="Stanton C."/>
            <person name="Fitzgerald G.F."/>
            <person name="McAuliffe O."/>
        </authorList>
    </citation>
    <scope>NUCLEOTIDE SEQUENCE [LARGE SCALE GENOMIC DNA]</scope>
    <source>
        <strain evidence="2">Lb338-1</strain>
    </source>
</reference>
<dbReference type="Proteomes" id="UP000001878">
    <property type="component" value="Segment"/>
</dbReference>
<dbReference type="KEGG" id="vg:7750857"/>
<keyword evidence="1" id="KW-0472">Membrane</keyword>
<protein>
    <submittedName>
        <fullName evidence="2">Uncharacterized protein</fullName>
    </submittedName>
</protein>
<proteinExistence type="predicted"/>
<keyword evidence="1" id="KW-1133">Transmembrane helix</keyword>
<evidence type="ECO:0000313" key="3">
    <source>
        <dbReference type="Proteomes" id="UP000001878"/>
    </source>
</evidence>
<dbReference type="RefSeq" id="YP_002790681.1">
    <property type="nucleotide sequence ID" value="NC_012530.1"/>
</dbReference>
<name>C1KFB2_9CAUD</name>
<organism evidence="2 3">
    <name type="scientific">Lactobacillus phage Lb338-1</name>
    <dbReference type="NCBI Taxonomy" id="2892342"/>
    <lineage>
        <taxon>Viruses</taxon>
        <taxon>Duplodnaviria</taxon>
        <taxon>Heunggongvirae</taxon>
        <taxon>Uroviricota</taxon>
        <taxon>Caudoviricetes</taxon>
        <taxon>Herelleviridae</taxon>
        <taxon>Mooreparkvirus</taxon>
        <taxon>Mooreparkvirus Lb3381</taxon>
    </lineage>
</organism>
<dbReference type="GeneID" id="7750857"/>
<evidence type="ECO:0000256" key="1">
    <source>
        <dbReference type="SAM" id="Phobius"/>
    </source>
</evidence>
<keyword evidence="3" id="KW-1185">Reference proteome</keyword>
<feature type="transmembrane region" description="Helical" evidence="1">
    <location>
        <begin position="6"/>
        <end position="24"/>
    </location>
</feature>